<reference evidence="3 4" key="1">
    <citation type="submission" date="2019-06" db="EMBL/GenBank/DDBJ databases">
        <title>Sequencing the genomes of 1000 actinobacteria strains.</title>
        <authorList>
            <person name="Klenk H.-P."/>
        </authorList>
    </citation>
    <scope>NUCLEOTIDE SEQUENCE [LARGE SCALE GENOMIC DNA]</scope>
    <source>
        <strain evidence="3 4">DSM 102200</strain>
    </source>
</reference>
<keyword evidence="2" id="KW-0472">Membrane</keyword>
<dbReference type="AlphaFoldDB" id="A0A543CC88"/>
<comment type="caution">
    <text evidence="3">The sequence shown here is derived from an EMBL/GenBank/DDBJ whole genome shotgun (WGS) entry which is preliminary data.</text>
</comment>
<keyword evidence="2" id="KW-0812">Transmembrane</keyword>
<sequence length="202" mass="22271">MPLPAERFRGDNPNMGWRARLELAPAGVLFAVNCVIVGVLGIANSDYEDRPIIRGVVFVLIMASWITGVGVLVRRREQRVAGARDHDDWTVVVRALWTGDAPANTSFDKGLQTLAIKRWTDVRRTPWLISAFTVLALIVAIVSPGIGSIVLTCACGLLSLSFWRERAQRTPRLVRLEETLRSRSTQPGPGHAPESPYDGRCS</sequence>
<proteinExistence type="predicted"/>
<keyword evidence="2" id="KW-1133">Transmembrane helix</keyword>
<feature type="region of interest" description="Disordered" evidence="1">
    <location>
        <begin position="178"/>
        <end position="202"/>
    </location>
</feature>
<name>A0A543CC88_9ACTN</name>
<feature type="transmembrane region" description="Helical" evidence="2">
    <location>
        <begin position="127"/>
        <end position="151"/>
    </location>
</feature>
<feature type="transmembrane region" description="Helical" evidence="2">
    <location>
        <begin position="21"/>
        <end position="40"/>
    </location>
</feature>
<feature type="transmembrane region" description="Helical" evidence="2">
    <location>
        <begin position="52"/>
        <end position="73"/>
    </location>
</feature>
<keyword evidence="4" id="KW-1185">Reference proteome</keyword>
<gene>
    <name evidence="3" type="ORF">FB559_0171</name>
</gene>
<evidence type="ECO:0000313" key="4">
    <source>
        <dbReference type="Proteomes" id="UP000316096"/>
    </source>
</evidence>
<evidence type="ECO:0000256" key="2">
    <source>
        <dbReference type="SAM" id="Phobius"/>
    </source>
</evidence>
<dbReference type="RefSeq" id="WP_141952191.1">
    <property type="nucleotide sequence ID" value="NZ_VFOZ01000001.1"/>
</dbReference>
<dbReference type="EMBL" id="VFOZ01000001">
    <property type="protein sequence ID" value="TQL94689.1"/>
    <property type="molecule type" value="Genomic_DNA"/>
</dbReference>
<accession>A0A543CC88</accession>
<dbReference type="Proteomes" id="UP000316096">
    <property type="component" value="Unassembled WGS sequence"/>
</dbReference>
<evidence type="ECO:0000256" key="1">
    <source>
        <dbReference type="SAM" id="MobiDB-lite"/>
    </source>
</evidence>
<protein>
    <submittedName>
        <fullName evidence="3">Uncharacterized protein</fullName>
    </submittedName>
</protein>
<evidence type="ECO:0000313" key="3">
    <source>
        <dbReference type="EMBL" id="TQL94689.1"/>
    </source>
</evidence>
<organism evidence="3 4">
    <name type="scientific">Actinoallomurus bryophytorum</name>
    <dbReference type="NCBI Taxonomy" id="1490222"/>
    <lineage>
        <taxon>Bacteria</taxon>
        <taxon>Bacillati</taxon>
        <taxon>Actinomycetota</taxon>
        <taxon>Actinomycetes</taxon>
        <taxon>Streptosporangiales</taxon>
        <taxon>Thermomonosporaceae</taxon>
        <taxon>Actinoallomurus</taxon>
    </lineage>
</organism>